<proteinExistence type="predicted"/>
<dbReference type="OrthoDB" id="1928232at2759"/>
<comment type="caution">
    <text evidence="1">The sequence shown here is derived from an EMBL/GenBank/DDBJ whole genome shotgun (WGS) entry which is preliminary data.</text>
</comment>
<keyword evidence="2" id="KW-1185">Reference proteome</keyword>
<gene>
    <name evidence="1" type="ORF">BVC80_1417g3</name>
</gene>
<name>A0A200Q5D5_MACCD</name>
<reference evidence="1 2" key="1">
    <citation type="journal article" date="2017" name="Mol. Plant">
        <title>The Genome of Medicinal Plant Macleaya cordata Provides New Insights into Benzylisoquinoline Alkaloids Metabolism.</title>
        <authorList>
            <person name="Liu X."/>
            <person name="Liu Y."/>
            <person name="Huang P."/>
            <person name="Ma Y."/>
            <person name="Qing Z."/>
            <person name="Tang Q."/>
            <person name="Cao H."/>
            <person name="Cheng P."/>
            <person name="Zheng Y."/>
            <person name="Yuan Z."/>
            <person name="Zhou Y."/>
            <person name="Liu J."/>
            <person name="Tang Z."/>
            <person name="Zhuo Y."/>
            <person name="Zhang Y."/>
            <person name="Yu L."/>
            <person name="Huang J."/>
            <person name="Yang P."/>
            <person name="Peng Q."/>
            <person name="Zhang J."/>
            <person name="Jiang W."/>
            <person name="Zhang Z."/>
            <person name="Lin K."/>
            <person name="Ro D.K."/>
            <person name="Chen X."/>
            <person name="Xiong X."/>
            <person name="Shang Y."/>
            <person name="Huang S."/>
            <person name="Zeng J."/>
        </authorList>
    </citation>
    <scope>NUCLEOTIDE SEQUENCE [LARGE SCALE GENOMIC DNA]</scope>
    <source>
        <strain evidence="2">cv. BLH2017</strain>
        <tissue evidence="1">Root</tissue>
    </source>
</reference>
<evidence type="ECO:0008006" key="3">
    <source>
        <dbReference type="Google" id="ProtNLM"/>
    </source>
</evidence>
<evidence type="ECO:0000313" key="1">
    <source>
        <dbReference type="EMBL" id="OVA05710.1"/>
    </source>
</evidence>
<accession>A0A200Q5D5</accession>
<dbReference type="EMBL" id="MVGT01003023">
    <property type="protein sequence ID" value="OVA05710.1"/>
    <property type="molecule type" value="Genomic_DNA"/>
</dbReference>
<dbReference type="InParanoid" id="A0A200Q5D5"/>
<sequence>MIPVTSSFEMEKQVQSANTISKFQEFQNELNSQMCCRIVSTRKEDTTLVYEIKEHIMFGEEKNVIFTVLYNSDEVENDVELLPEKYILRRWRKDVRRAHTRIHR</sequence>
<protein>
    <recommendedName>
        <fullName evidence="3">Protein FAR1-RELATED SEQUENCE</fullName>
    </recommendedName>
</protein>
<organism evidence="1 2">
    <name type="scientific">Macleaya cordata</name>
    <name type="common">Five-seeded plume-poppy</name>
    <name type="synonym">Bocconia cordata</name>
    <dbReference type="NCBI Taxonomy" id="56857"/>
    <lineage>
        <taxon>Eukaryota</taxon>
        <taxon>Viridiplantae</taxon>
        <taxon>Streptophyta</taxon>
        <taxon>Embryophyta</taxon>
        <taxon>Tracheophyta</taxon>
        <taxon>Spermatophyta</taxon>
        <taxon>Magnoliopsida</taxon>
        <taxon>Ranunculales</taxon>
        <taxon>Papaveraceae</taxon>
        <taxon>Papaveroideae</taxon>
        <taxon>Macleaya</taxon>
    </lineage>
</organism>
<dbReference type="Proteomes" id="UP000195402">
    <property type="component" value="Unassembled WGS sequence"/>
</dbReference>
<dbReference type="AlphaFoldDB" id="A0A200Q5D5"/>
<evidence type="ECO:0000313" key="2">
    <source>
        <dbReference type="Proteomes" id="UP000195402"/>
    </source>
</evidence>